<dbReference type="Pfam" id="PF13550">
    <property type="entry name" value="Phage-tail_3"/>
    <property type="match status" value="1"/>
</dbReference>
<gene>
    <name evidence="5" type="ORF">NCTC10698_02011</name>
</gene>
<dbReference type="InterPro" id="IPR032876">
    <property type="entry name" value="J_dom"/>
</dbReference>
<evidence type="ECO:0000259" key="4">
    <source>
        <dbReference type="Pfam" id="PF24801"/>
    </source>
</evidence>
<dbReference type="InterPro" id="IPR003961">
    <property type="entry name" value="FN3_dom"/>
</dbReference>
<evidence type="ECO:0000259" key="3">
    <source>
        <dbReference type="Pfam" id="PF13550"/>
    </source>
</evidence>
<dbReference type="SUPFAM" id="SSF49265">
    <property type="entry name" value="Fibronectin type III"/>
    <property type="match status" value="1"/>
</dbReference>
<dbReference type="InterPro" id="IPR053171">
    <property type="entry name" value="Viral_Tip_Attach_Protein"/>
</dbReference>
<evidence type="ECO:0000256" key="1">
    <source>
        <dbReference type="SAM" id="MobiDB-lite"/>
    </source>
</evidence>
<dbReference type="PANTHER" id="PTHR36251">
    <property type="entry name" value="FELS-1 PROPHAGE HOST SPECIFICITY PROTEIN-RELATED"/>
    <property type="match status" value="1"/>
</dbReference>
<dbReference type="InterPro" id="IPR015406">
    <property type="entry name" value="GpJ_CSF"/>
</dbReference>
<evidence type="ECO:0000313" key="6">
    <source>
        <dbReference type="Proteomes" id="UP000255070"/>
    </source>
</evidence>
<feature type="region of interest" description="Disordered" evidence="1">
    <location>
        <begin position="17"/>
        <end position="36"/>
    </location>
</feature>
<reference evidence="5 6" key="1">
    <citation type="submission" date="2018-06" db="EMBL/GenBank/DDBJ databases">
        <authorList>
            <consortium name="Pathogen Informatics"/>
            <person name="Doyle S."/>
        </authorList>
    </citation>
    <scope>NUCLEOTIDE SEQUENCE [LARGE SCALE GENOMIC DNA]</scope>
    <source>
        <strain evidence="5 6">NCTC10698</strain>
    </source>
</reference>
<dbReference type="RefSeq" id="WP_003077420.1">
    <property type="nucleotide sequence ID" value="NZ_BBJZ01000010.1"/>
</dbReference>
<dbReference type="Proteomes" id="UP000255070">
    <property type="component" value="Unassembled WGS sequence"/>
</dbReference>
<dbReference type="Pfam" id="PF09327">
    <property type="entry name" value="Phage_Tail_Tip"/>
    <property type="match status" value="1"/>
</dbReference>
<dbReference type="Gene3D" id="2.60.40.10">
    <property type="entry name" value="Immunoglobulins"/>
    <property type="match status" value="1"/>
</dbReference>
<evidence type="ECO:0000259" key="2">
    <source>
        <dbReference type="Pfam" id="PF09327"/>
    </source>
</evidence>
<dbReference type="InterPro" id="IPR013783">
    <property type="entry name" value="Ig-like_fold"/>
</dbReference>
<protein>
    <submittedName>
        <fullName evidence="5">Domain of uncharacterized function (DUF1983)</fullName>
    </submittedName>
</protein>
<feature type="domain" description="Tip attachment protein J" evidence="3">
    <location>
        <begin position="356"/>
        <end position="515"/>
    </location>
</feature>
<sequence>MTVLDVVRSGPRPVQGGWSLRGYKGKGGGSARPPVEAADSLHSTSYARVLDLLSEGEISGLVNGLQSIYLNETPLQNADGSMNFQGVQVDFRAGTQWQDPVPGFPASESTASVNVELKYGTPWVRAVNNRNLSAVRVTLGVNGLRSVDTSTGDINGYSVQYAIDLQTDGGAWVEVINTSFSGKTTAQYRRTHRIDLPTAASGWAVRVRRLTANATSDKISDTTVIDSLAEVIDAKLRYPMSALIGLQIDASQFNAVPTRAYHVRGRIIKVPANYDPATRIYTGVWDGTFKTAYSNNPAWVFYDLVLNDRYGLGKRIPAAWLNKWALYQIAAYCDEPVPDGRGGTEPRFTCNVYLQQRGDATRVLQDLCSVFRGMVYWAAGTAVPVADMPRDPVYTYTQANVIEGRFVYSGSRRKDRNTVALVSYNDMGDMARQKLVYVQDDEGVARYGVRQVEISAFGCTSESQAYRVGQWALLTAKRETQSVSFSVGLDGTLCAPGQIIRIADNMRAGRRIGGRIRSATRSSIEIDAELGIQYGDELTVILPSGVAETRKVSKAYGVLLTTDMTSYTVDSTELTADMISLPGTTMVVEVETQFSAAPRAQSVWALEAPTLKTQLYTVMSVTEGEGITFDVTAVQHEPGKFSAIDHGTRLDPRPITVVPPKVQPAPGSVTLSSFNVVRQGISSQTAAIRWEAAESAVLYEVEWRRNDSDWVRAGRTTTTGLEIDGAYAGTYVARVRAINAIEVPSAWTQSAPTALAGILSAPPAVTNLAAVSQVFGIGLSWGFPEGANIIQRTELWYSQTNNLAQAIKLGDFSYPQNTHTMMGLAAGAAFFFWARLVDKNGLAGPWYPTVSGVQGKASSDASLILDYLRDQITETQLSQALLDKIESDDGASVEVEALKSALAAMYTIKTQLTVDGKPYMAGIGVGVENNQGVITSQILLAAQRIAVLNEANGYTGVPFVIQDGVTYINSAFIKTASIGSAKFADVTASDAAVNGQPVYSINWRTGVQQSVSLNGGIKSEQGTGYWHVTDTSTGVVVLEIDARG</sequence>
<dbReference type="AlphaFoldDB" id="A0A8B4S2B2"/>
<feature type="domain" description="Tip attachment protein J central straight fiber" evidence="2">
    <location>
        <begin position="892"/>
        <end position="1022"/>
    </location>
</feature>
<evidence type="ECO:0000313" key="5">
    <source>
        <dbReference type="EMBL" id="SUY77121.1"/>
    </source>
</evidence>
<dbReference type="EMBL" id="UFXL01000001">
    <property type="protein sequence ID" value="SUY77121.1"/>
    <property type="molecule type" value="Genomic_DNA"/>
</dbReference>
<dbReference type="CDD" id="cd00063">
    <property type="entry name" value="FN3"/>
    <property type="match status" value="1"/>
</dbReference>
<dbReference type="PANTHER" id="PTHR36251:SF2">
    <property type="entry name" value="GIFSY-2 PROPHAGE HOST SPECIFICITY PROTEIN J, PHAGE LAMBDA"/>
    <property type="match status" value="1"/>
</dbReference>
<dbReference type="Pfam" id="PF24801">
    <property type="entry name" value="FNIII-A_GpJ"/>
    <property type="match status" value="1"/>
</dbReference>
<dbReference type="InterPro" id="IPR036116">
    <property type="entry name" value="FN3_sf"/>
</dbReference>
<dbReference type="GeneID" id="63999865"/>
<organism evidence="5 6">
    <name type="scientific">Comamonas testosteroni</name>
    <name type="common">Pseudomonas testosteroni</name>
    <dbReference type="NCBI Taxonomy" id="285"/>
    <lineage>
        <taxon>Bacteria</taxon>
        <taxon>Pseudomonadati</taxon>
        <taxon>Pseudomonadota</taxon>
        <taxon>Betaproteobacteria</taxon>
        <taxon>Burkholderiales</taxon>
        <taxon>Comamonadaceae</taxon>
        <taxon>Comamonas</taxon>
    </lineage>
</organism>
<keyword evidence="6" id="KW-1185">Reference proteome</keyword>
<accession>A0A8B4S2B2</accession>
<name>A0A8B4S2B2_COMTE</name>
<proteinExistence type="predicted"/>
<comment type="caution">
    <text evidence="5">The sequence shown here is derived from an EMBL/GenBank/DDBJ whole genome shotgun (WGS) entry which is preliminary data.</text>
</comment>
<dbReference type="InterPro" id="IPR055385">
    <property type="entry name" value="GpJ_HDII-ins2"/>
</dbReference>
<feature type="domain" description="Tip attachment protein J HDII-ins2" evidence="4">
    <location>
        <begin position="108"/>
        <end position="234"/>
    </location>
</feature>